<dbReference type="AlphaFoldDB" id="A0A6C0JPB4"/>
<organism evidence="1">
    <name type="scientific">viral metagenome</name>
    <dbReference type="NCBI Taxonomy" id="1070528"/>
    <lineage>
        <taxon>unclassified sequences</taxon>
        <taxon>metagenomes</taxon>
        <taxon>organismal metagenomes</taxon>
    </lineage>
</organism>
<accession>A0A6C0JPB4</accession>
<dbReference type="EMBL" id="MN740667">
    <property type="protein sequence ID" value="QHU06721.1"/>
    <property type="molecule type" value="Genomic_DNA"/>
</dbReference>
<name>A0A6C0JPB4_9ZZZZ</name>
<proteinExistence type="predicted"/>
<evidence type="ECO:0000313" key="1">
    <source>
        <dbReference type="EMBL" id="QHU06721.1"/>
    </source>
</evidence>
<reference evidence="1" key="1">
    <citation type="journal article" date="2020" name="Nature">
        <title>Giant virus diversity and host interactions through global metagenomics.</title>
        <authorList>
            <person name="Schulz F."/>
            <person name="Roux S."/>
            <person name="Paez-Espino D."/>
            <person name="Jungbluth S."/>
            <person name="Walsh D.A."/>
            <person name="Denef V.J."/>
            <person name="McMahon K.D."/>
            <person name="Konstantinidis K.T."/>
            <person name="Eloe-Fadrosh E.A."/>
            <person name="Kyrpides N.C."/>
            <person name="Woyke T."/>
        </authorList>
    </citation>
    <scope>NUCLEOTIDE SEQUENCE</scope>
    <source>
        <strain evidence="1">GVMAG-S-1038524-41</strain>
    </source>
</reference>
<protein>
    <submittedName>
        <fullName evidence="1">Uncharacterized protein</fullName>
    </submittedName>
</protein>
<sequence>MRQEAIEIVNEIVVIEDDTPPPPPSPSIAPVVEHTCQEKTSSRVRYLYINELIHEYINDRDIKMSINDVKSKYNYFRTPEDVRQLKTDLINTEPRRW</sequence>